<evidence type="ECO:0000313" key="2">
    <source>
        <dbReference type="EMBL" id="RCI13624.1"/>
    </source>
</evidence>
<comment type="caution">
    <text evidence="2">The sequence shown here is derived from an EMBL/GenBank/DDBJ whole genome shotgun (WGS) entry which is preliminary data.</text>
</comment>
<keyword evidence="1" id="KW-0472">Membrane</keyword>
<proteinExistence type="predicted"/>
<protein>
    <submittedName>
        <fullName evidence="2">Uncharacterized protein</fullName>
    </submittedName>
</protein>
<feature type="transmembrane region" description="Helical" evidence="1">
    <location>
        <begin position="47"/>
        <end position="64"/>
    </location>
</feature>
<dbReference type="EMBL" id="LKCN02000006">
    <property type="protein sequence ID" value="RCI13624.1"/>
    <property type="molecule type" value="Genomic_DNA"/>
</dbReference>
<evidence type="ECO:0000256" key="1">
    <source>
        <dbReference type="SAM" id="Phobius"/>
    </source>
</evidence>
<dbReference type="Proteomes" id="UP000253664">
    <property type="component" value="Unassembled WGS sequence"/>
</dbReference>
<sequence>MLIVSMEQAAFPPPSSTLMTTREALAASSTTPIELRLFKQTMHGGEYVSVEAVCFVALVLIHILRRQ</sequence>
<evidence type="ECO:0000313" key="3">
    <source>
        <dbReference type="Proteomes" id="UP000253664"/>
    </source>
</evidence>
<gene>
    <name evidence="2" type="ORF">L249_5493</name>
</gene>
<feature type="non-terminal residue" evidence="2">
    <location>
        <position position="67"/>
    </location>
</feature>
<reference evidence="2 3" key="1">
    <citation type="journal article" date="2015" name="BMC Genomics">
        <title>Insights from the genome of Ophiocordyceps polyrhachis-furcata to pathogenicity and host specificity in insect fungi.</title>
        <authorList>
            <person name="Wichadakul D."/>
            <person name="Kobmoo N."/>
            <person name="Ingsriswang S."/>
            <person name="Tangphatsornruang S."/>
            <person name="Chantasingh D."/>
            <person name="Luangsa-ard J.J."/>
            <person name="Eurwilaichitr L."/>
        </authorList>
    </citation>
    <scope>NUCLEOTIDE SEQUENCE [LARGE SCALE GENOMIC DNA]</scope>
    <source>
        <strain evidence="2 3">BCC 54312</strain>
    </source>
</reference>
<dbReference type="AlphaFoldDB" id="A0A367LGQ7"/>
<keyword evidence="3" id="KW-1185">Reference proteome</keyword>
<name>A0A367LGQ7_9HYPO</name>
<keyword evidence="1" id="KW-1133">Transmembrane helix</keyword>
<organism evidence="2 3">
    <name type="scientific">Ophiocordyceps polyrhachis-furcata BCC 54312</name>
    <dbReference type="NCBI Taxonomy" id="1330021"/>
    <lineage>
        <taxon>Eukaryota</taxon>
        <taxon>Fungi</taxon>
        <taxon>Dikarya</taxon>
        <taxon>Ascomycota</taxon>
        <taxon>Pezizomycotina</taxon>
        <taxon>Sordariomycetes</taxon>
        <taxon>Hypocreomycetidae</taxon>
        <taxon>Hypocreales</taxon>
        <taxon>Ophiocordycipitaceae</taxon>
        <taxon>Ophiocordyceps</taxon>
    </lineage>
</organism>
<accession>A0A367LGQ7</accession>
<keyword evidence="1" id="KW-0812">Transmembrane</keyword>